<feature type="domain" description="Mur ligase C-terminal" evidence="13">
    <location>
        <begin position="323"/>
        <end position="438"/>
    </location>
</feature>
<dbReference type="Pfam" id="PF01262">
    <property type="entry name" value="AlaDh_PNT_C"/>
    <property type="match status" value="1"/>
</dbReference>
<evidence type="ECO:0000313" key="15">
    <source>
        <dbReference type="EMBL" id="MCH6168780.1"/>
    </source>
</evidence>
<feature type="binding site" evidence="9">
    <location>
        <begin position="126"/>
        <end position="132"/>
    </location>
    <ligand>
        <name>ATP</name>
        <dbReference type="ChEBI" id="CHEBI:30616"/>
    </ligand>
</feature>
<feature type="domain" description="Mur ligase central" evidence="14">
    <location>
        <begin position="124"/>
        <end position="238"/>
    </location>
</feature>
<dbReference type="EC" id="6.3.2.9" evidence="9 10"/>
<gene>
    <name evidence="9 15" type="primary">murD</name>
    <name evidence="15" type="ORF">MMF94_24060</name>
</gene>
<keyword evidence="9 10" id="KW-0961">Cell wall biogenesis/degradation</keyword>
<dbReference type="Pfam" id="PF08245">
    <property type="entry name" value="Mur_ligase_M"/>
    <property type="match status" value="1"/>
</dbReference>
<proteinExistence type="inferred from homology"/>
<keyword evidence="5 9" id="KW-0132">Cell division</keyword>
<dbReference type="HAMAP" id="MF_00639">
    <property type="entry name" value="MurD"/>
    <property type="match status" value="1"/>
</dbReference>
<keyword evidence="8 9" id="KW-0131">Cell cycle</keyword>
<evidence type="ECO:0000256" key="7">
    <source>
        <dbReference type="ARBA" id="ARBA00022840"/>
    </source>
</evidence>
<evidence type="ECO:0000259" key="12">
    <source>
        <dbReference type="Pfam" id="PF01262"/>
    </source>
</evidence>
<dbReference type="PANTHER" id="PTHR43692:SF1">
    <property type="entry name" value="UDP-N-ACETYLMURAMOYLALANINE--D-GLUTAMATE LIGASE"/>
    <property type="match status" value="1"/>
</dbReference>
<protein>
    <recommendedName>
        <fullName evidence="9 10">UDP-N-acetylmuramoylalanine--D-glutamate ligase</fullName>
        <ecNumber evidence="9 10">6.3.2.9</ecNumber>
    </recommendedName>
    <alternativeName>
        <fullName evidence="9">D-glutamic acid-adding enzyme</fullName>
    </alternativeName>
    <alternativeName>
        <fullName evidence="9">UDP-N-acetylmuramoyl-L-alanyl-D-glutamate synthetase</fullName>
    </alternativeName>
</protein>
<name>A0ABS9TJU2_9PSEU</name>
<dbReference type="GO" id="GO:0008764">
    <property type="term" value="F:UDP-N-acetylmuramoylalanine-D-glutamate ligase activity"/>
    <property type="evidence" value="ECO:0007669"/>
    <property type="project" value="UniProtKB-EC"/>
</dbReference>
<evidence type="ECO:0000256" key="6">
    <source>
        <dbReference type="ARBA" id="ARBA00022741"/>
    </source>
</evidence>
<dbReference type="Gene3D" id="3.90.190.20">
    <property type="entry name" value="Mur ligase, C-terminal domain"/>
    <property type="match status" value="1"/>
</dbReference>
<evidence type="ECO:0000259" key="13">
    <source>
        <dbReference type="Pfam" id="PF02875"/>
    </source>
</evidence>
<evidence type="ECO:0000259" key="14">
    <source>
        <dbReference type="Pfam" id="PF08245"/>
    </source>
</evidence>
<accession>A0ABS9TJU2</accession>
<dbReference type="PANTHER" id="PTHR43692">
    <property type="entry name" value="UDP-N-ACETYLMURAMOYLALANINE--D-GLUTAMATE LIGASE"/>
    <property type="match status" value="1"/>
</dbReference>
<evidence type="ECO:0000256" key="11">
    <source>
        <dbReference type="SAM" id="MobiDB-lite"/>
    </source>
</evidence>
<dbReference type="InterPro" id="IPR007698">
    <property type="entry name" value="AlaDH/PNT_NAD(H)-bd"/>
</dbReference>
<dbReference type="PROSITE" id="PS01011">
    <property type="entry name" value="FOLYLPOLYGLU_SYNT_1"/>
    <property type="match status" value="1"/>
</dbReference>
<dbReference type="InterPro" id="IPR036615">
    <property type="entry name" value="Mur_ligase_C_dom_sf"/>
</dbReference>
<comment type="similarity">
    <text evidence="9">Belongs to the MurCDEF family.</text>
</comment>
<dbReference type="Gene3D" id="3.40.1190.10">
    <property type="entry name" value="Mur-like, catalytic domain"/>
    <property type="match status" value="1"/>
</dbReference>
<dbReference type="RefSeq" id="WP_241039592.1">
    <property type="nucleotide sequence ID" value="NZ_BAAAJF010000011.1"/>
</dbReference>
<organism evidence="15 16">
    <name type="scientific">Pseudonocardia alaniniphila</name>
    <dbReference type="NCBI Taxonomy" id="75291"/>
    <lineage>
        <taxon>Bacteria</taxon>
        <taxon>Bacillati</taxon>
        <taxon>Actinomycetota</taxon>
        <taxon>Actinomycetes</taxon>
        <taxon>Pseudonocardiales</taxon>
        <taxon>Pseudonocardiaceae</taxon>
        <taxon>Pseudonocardia</taxon>
    </lineage>
</organism>
<keyword evidence="9 10" id="KW-0133">Cell shape</keyword>
<feature type="region of interest" description="Disordered" evidence="11">
    <location>
        <begin position="55"/>
        <end position="75"/>
    </location>
</feature>
<evidence type="ECO:0000256" key="5">
    <source>
        <dbReference type="ARBA" id="ARBA00022618"/>
    </source>
</evidence>
<evidence type="ECO:0000256" key="1">
    <source>
        <dbReference type="ARBA" id="ARBA00004496"/>
    </source>
</evidence>
<dbReference type="NCBIfam" id="TIGR01087">
    <property type="entry name" value="murD"/>
    <property type="match status" value="1"/>
</dbReference>
<comment type="pathway">
    <text evidence="2 9 10">Cell wall biogenesis; peptidoglycan biosynthesis.</text>
</comment>
<reference evidence="15 16" key="1">
    <citation type="submission" date="2022-03" db="EMBL/GenBank/DDBJ databases">
        <title>Pseudonocardia alaer sp. nov., a novel actinomycete isolated from reed forest soil.</title>
        <authorList>
            <person name="Wang L."/>
        </authorList>
    </citation>
    <scope>NUCLEOTIDE SEQUENCE [LARGE SCALE GENOMIC DNA]</scope>
    <source>
        <strain evidence="15 16">Y-16303</strain>
    </source>
</reference>
<feature type="domain" description="Alanine dehydrogenase/pyridine nucleotide transhydrogenase NAD(H)-binding" evidence="12">
    <location>
        <begin position="14"/>
        <end position="60"/>
    </location>
</feature>
<dbReference type="InterPro" id="IPR013221">
    <property type="entry name" value="Mur_ligase_cen"/>
</dbReference>
<evidence type="ECO:0000256" key="4">
    <source>
        <dbReference type="ARBA" id="ARBA00022598"/>
    </source>
</evidence>
<dbReference type="InterPro" id="IPR004101">
    <property type="entry name" value="Mur_ligase_C"/>
</dbReference>
<evidence type="ECO:0000256" key="8">
    <source>
        <dbReference type="ARBA" id="ARBA00023306"/>
    </source>
</evidence>
<keyword evidence="7 9" id="KW-0067">ATP-binding</keyword>
<keyword evidence="4 9" id="KW-0436">Ligase</keyword>
<dbReference type="InterPro" id="IPR018109">
    <property type="entry name" value="Folylpolyglutamate_synth_CS"/>
</dbReference>
<dbReference type="Gene3D" id="3.40.50.720">
    <property type="entry name" value="NAD(P)-binding Rossmann-like Domain"/>
    <property type="match status" value="1"/>
</dbReference>
<dbReference type="InterPro" id="IPR005762">
    <property type="entry name" value="MurD"/>
</dbReference>
<comment type="function">
    <text evidence="9 10">Cell wall formation. Catalyzes the addition of glutamate to the nucleotide precursor UDP-N-acetylmuramoyl-L-alanine (UMA).</text>
</comment>
<evidence type="ECO:0000256" key="9">
    <source>
        <dbReference type="HAMAP-Rule" id="MF_00639"/>
    </source>
</evidence>
<keyword evidence="9 10" id="KW-0573">Peptidoglycan synthesis</keyword>
<dbReference type="Proteomes" id="UP001299970">
    <property type="component" value="Unassembled WGS sequence"/>
</dbReference>
<dbReference type="InterPro" id="IPR036565">
    <property type="entry name" value="Mur-like_cat_sf"/>
</dbReference>
<sequence>MDARGRAGAASTAPPELAGAAVLVAGAGVSGLAAAAALVELGARVTVTDAVPDRLTDLPTGAQAGGDPDEVPPGTALIVTSPGRRPDHPLVTAAAAAGVPLVGEPELAWWIGQSRPVPPEWLVVTGTNGKTTTVGMLASILRASGRDAVACGNIGYTVIDAVRAGHPVLAVELSSFQLHWSPSIRPAAGCVLNVADDHLDWHGSMAEYAGAKARALLGPVAIAGADDPAAAALLAASPAPRRVGVTLGEPGPDQLGVVEDVLVDRAFGGGKLVAASAVHPGGAPGVTDALAAAALARAAGVGPDAVRAGLDDFRPGPHRGADIATVAGVRFVDDSKATNPHAAAASLTAQAPAQVVWIVGGLLKGAKVDDLVARHAGRLRAAVVIGTDRAEILTALARHAPDVPVAEVTAGDDGPMMTAVRRGAALARQGDVVLLAPAAASMDQFIDYADRGRAFAEAVAGLQPRPGEAG</sequence>
<evidence type="ECO:0000256" key="2">
    <source>
        <dbReference type="ARBA" id="ARBA00004752"/>
    </source>
</evidence>
<comment type="catalytic activity">
    <reaction evidence="9 10">
        <text>UDP-N-acetyl-alpha-D-muramoyl-L-alanine + D-glutamate + ATP = UDP-N-acetyl-alpha-D-muramoyl-L-alanyl-D-glutamate + ADP + phosphate + H(+)</text>
        <dbReference type="Rhea" id="RHEA:16429"/>
        <dbReference type="ChEBI" id="CHEBI:15378"/>
        <dbReference type="ChEBI" id="CHEBI:29986"/>
        <dbReference type="ChEBI" id="CHEBI:30616"/>
        <dbReference type="ChEBI" id="CHEBI:43474"/>
        <dbReference type="ChEBI" id="CHEBI:83898"/>
        <dbReference type="ChEBI" id="CHEBI:83900"/>
        <dbReference type="ChEBI" id="CHEBI:456216"/>
        <dbReference type="EC" id="6.3.2.9"/>
    </reaction>
</comment>
<evidence type="ECO:0000313" key="16">
    <source>
        <dbReference type="Proteomes" id="UP001299970"/>
    </source>
</evidence>
<evidence type="ECO:0000256" key="10">
    <source>
        <dbReference type="RuleBase" id="RU003664"/>
    </source>
</evidence>
<keyword evidence="16" id="KW-1185">Reference proteome</keyword>
<keyword evidence="3 9" id="KW-0963">Cytoplasm</keyword>
<evidence type="ECO:0000256" key="3">
    <source>
        <dbReference type="ARBA" id="ARBA00022490"/>
    </source>
</evidence>
<comment type="caution">
    <text evidence="15">The sequence shown here is derived from an EMBL/GenBank/DDBJ whole genome shotgun (WGS) entry which is preliminary data.</text>
</comment>
<keyword evidence="6 9" id="KW-0547">Nucleotide-binding</keyword>
<dbReference type="Pfam" id="PF02875">
    <property type="entry name" value="Mur_ligase_C"/>
    <property type="match status" value="1"/>
</dbReference>
<dbReference type="EMBL" id="JAKXMK010000022">
    <property type="protein sequence ID" value="MCH6168780.1"/>
    <property type="molecule type" value="Genomic_DNA"/>
</dbReference>
<dbReference type="SUPFAM" id="SSF53623">
    <property type="entry name" value="MurD-like peptide ligases, catalytic domain"/>
    <property type="match status" value="1"/>
</dbReference>
<dbReference type="SUPFAM" id="SSF53244">
    <property type="entry name" value="MurD-like peptide ligases, peptide-binding domain"/>
    <property type="match status" value="1"/>
</dbReference>
<comment type="subcellular location">
    <subcellularLocation>
        <location evidence="1 9 10">Cytoplasm</location>
    </subcellularLocation>
</comment>
<dbReference type="SUPFAM" id="SSF51984">
    <property type="entry name" value="MurCD N-terminal domain"/>
    <property type="match status" value="1"/>
</dbReference>